<evidence type="ECO:0000256" key="8">
    <source>
        <dbReference type="ARBA" id="ARBA00031306"/>
    </source>
</evidence>
<dbReference type="Proteomes" id="UP000663499">
    <property type="component" value="Chromosome"/>
</dbReference>
<gene>
    <name evidence="13" type="ORF">J0B03_02530</name>
</gene>
<feature type="binding site" evidence="11">
    <location>
        <position position="291"/>
    </location>
    <ligand>
        <name>Mg(2+)</name>
        <dbReference type="ChEBI" id="CHEBI:18420"/>
    </ligand>
</feature>
<evidence type="ECO:0000313" key="13">
    <source>
        <dbReference type="EMBL" id="QSX08964.1"/>
    </source>
</evidence>
<dbReference type="GO" id="GO:0046872">
    <property type="term" value="F:metal ion binding"/>
    <property type="evidence" value="ECO:0007669"/>
    <property type="project" value="UniProtKB-UniRule"/>
</dbReference>
<accession>A0A975AIS0</accession>
<dbReference type="EMBL" id="CP071444">
    <property type="protein sequence ID" value="QSX08964.1"/>
    <property type="molecule type" value="Genomic_DNA"/>
</dbReference>
<dbReference type="RefSeq" id="WP_207300305.1">
    <property type="nucleotide sequence ID" value="NZ_CP071444.1"/>
</dbReference>
<dbReference type="EC" id="2.7.1.180" evidence="1 10"/>
<evidence type="ECO:0000256" key="3">
    <source>
        <dbReference type="ARBA" id="ARBA00022630"/>
    </source>
</evidence>
<keyword evidence="7 10" id="KW-0460">Magnesium</keyword>
<keyword evidence="5 10" id="KW-0479">Metal-binding</keyword>
<keyword evidence="12" id="KW-0997">Cell inner membrane</keyword>
<comment type="catalytic activity">
    <reaction evidence="9 10 12">
        <text>L-threonyl-[protein] + FAD = FMN-L-threonyl-[protein] + AMP + H(+)</text>
        <dbReference type="Rhea" id="RHEA:36847"/>
        <dbReference type="Rhea" id="RHEA-COMP:11060"/>
        <dbReference type="Rhea" id="RHEA-COMP:11061"/>
        <dbReference type="ChEBI" id="CHEBI:15378"/>
        <dbReference type="ChEBI" id="CHEBI:30013"/>
        <dbReference type="ChEBI" id="CHEBI:57692"/>
        <dbReference type="ChEBI" id="CHEBI:74257"/>
        <dbReference type="ChEBI" id="CHEBI:456215"/>
        <dbReference type="EC" id="2.7.1.180"/>
    </reaction>
</comment>
<dbReference type="GO" id="GO:0016740">
    <property type="term" value="F:transferase activity"/>
    <property type="evidence" value="ECO:0007669"/>
    <property type="project" value="UniProtKB-UniRule"/>
</dbReference>
<keyword evidence="12" id="KW-0449">Lipoprotein</keyword>
<keyword evidence="12" id="KW-0732">Signal</keyword>
<dbReference type="InterPro" id="IPR024932">
    <property type="entry name" value="ApbE"/>
</dbReference>
<dbReference type="PANTHER" id="PTHR30040:SF2">
    <property type="entry name" value="FAD:PROTEIN FMN TRANSFERASE"/>
    <property type="match status" value="1"/>
</dbReference>
<comment type="similarity">
    <text evidence="10 12">Belongs to the ApbE family.</text>
</comment>
<sequence length="348" mass="38674">MFKKAILILVVLVSMMLTGCGNNNVESISDNEFLLDTVVSIRLYDVPEEKSELIDRSFDLIEELENQLSVHKDGSDLYNIKINAGIKPVSVSEHTIKVIQRSMDYAKITEGKFDITAGPLIDLWNIQPPTGHVPTQGELEAALTKIDYRKLVIDEDKQTVFLKEEGMIANLGAIAKGYIADVVKEFLLEEGIEHAIINLGGNVLLVGGRVDGTDFRIGVQDPDATRNTYLGVIKTSDASLVSSGDYERYFEQDGIRYHHILDPDTGYPSDTEIRQVSIVSPLSVDGDALSTTLFLLGLDQGLALIESMEGVDAVFVTHDHKVVVTEGLKDHFEFNDDEYSEIYDLEYR</sequence>
<evidence type="ECO:0000256" key="6">
    <source>
        <dbReference type="ARBA" id="ARBA00022827"/>
    </source>
</evidence>
<dbReference type="SUPFAM" id="SSF143631">
    <property type="entry name" value="ApbE-like"/>
    <property type="match status" value="1"/>
</dbReference>
<evidence type="ECO:0000256" key="2">
    <source>
        <dbReference type="ARBA" id="ARBA00016337"/>
    </source>
</evidence>
<dbReference type="PANTHER" id="PTHR30040">
    <property type="entry name" value="THIAMINE BIOSYNTHESIS LIPOPROTEIN APBE"/>
    <property type="match status" value="1"/>
</dbReference>
<reference evidence="13" key="1">
    <citation type="submission" date="2021-03" db="EMBL/GenBank/DDBJ databases">
        <title>Alkalibacter marinus sp. nov., isolated from tidal flat sediment.</title>
        <authorList>
            <person name="Namirimu T."/>
            <person name="Yang J.-A."/>
            <person name="Yang S.-H."/>
            <person name="Kim Y.-J."/>
            <person name="Kwon K.K."/>
        </authorList>
    </citation>
    <scope>NUCLEOTIDE SEQUENCE</scope>
    <source>
        <strain evidence="13">ES005</strain>
    </source>
</reference>
<evidence type="ECO:0000313" key="14">
    <source>
        <dbReference type="Proteomes" id="UP000663499"/>
    </source>
</evidence>
<dbReference type="GO" id="GO:0005886">
    <property type="term" value="C:plasma membrane"/>
    <property type="evidence" value="ECO:0007669"/>
    <property type="project" value="UniProtKB-SubCell"/>
</dbReference>
<feature type="binding site" evidence="11">
    <location>
        <position position="287"/>
    </location>
    <ligand>
        <name>Mg(2+)</name>
        <dbReference type="ChEBI" id="CHEBI:18420"/>
    </ligand>
</feature>
<dbReference type="Pfam" id="PF02424">
    <property type="entry name" value="ApbE"/>
    <property type="match status" value="1"/>
</dbReference>
<comment type="subcellular location">
    <subcellularLocation>
        <location evidence="12">Cell inner membrane</location>
        <topology evidence="12">Lipid-anchor</topology>
        <orientation evidence="12">Periplasmic side</orientation>
    </subcellularLocation>
</comment>
<organism evidence="13 14">
    <name type="scientific">Alkalibacter rhizosphaerae</name>
    <dbReference type="NCBI Taxonomy" id="2815577"/>
    <lineage>
        <taxon>Bacteria</taxon>
        <taxon>Bacillati</taxon>
        <taxon>Bacillota</taxon>
        <taxon>Clostridia</taxon>
        <taxon>Eubacteriales</taxon>
        <taxon>Eubacteriaceae</taxon>
        <taxon>Alkalibacter</taxon>
    </lineage>
</organism>
<keyword evidence="3 10" id="KW-0285">Flavoprotein</keyword>
<evidence type="ECO:0000256" key="11">
    <source>
        <dbReference type="PIRSR" id="PIRSR006268-2"/>
    </source>
</evidence>
<feature type="signal peptide" evidence="12">
    <location>
        <begin position="1"/>
        <end position="19"/>
    </location>
</feature>
<feature type="chain" id="PRO_5039761054" description="FAD:protein FMN transferase" evidence="12">
    <location>
        <begin position="20"/>
        <end position="348"/>
    </location>
</feature>
<proteinExistence type="inferred from homology"/>
<keyword evidence="14" id="KW-1185">Reference proteome</keyword>
<dbReference type="KEGG" id="alka:J0B03_02530"/>
<protein>
    <recommendedName>
        <fullName evidence="2 10">FAD:protein FMN transferase</fullName>
        <ecNumber evidence="1 10">2.7.1.180</ecNumber>
    </recommendedName>
    <alternativeName>
        <fullName evidence="8 10">Flavin transferase</fullName>
    </alternativeName>
</protein>
<evidence type="ECO:0000256" key="9">
    <source>
        <dbReference type="ARBA" id="ARBA00048540"/>
    </source>
</evidence>
<evidence type="ECO:0000256" key="10">
    <source>
        <dbReference type="PIRNR" id="PIRNR006268"/>
    </source>
</evidence>
<evidence type="ECO:0000256" key="12">
    <source>
        <dbReference type="RuleBase" id="RU363002"/>
    </source>
</evidence>
<keyword evidence="6 10" id="KW-0274">FAD</keyword>
<name>A0A975AIS0_9FIRM</name>
<keyword evidence="12" id="KW-0472">Membrane</keyword>
<keyword evidence="4 10" id="KW-0808">Transferase</keyword>
<dbReference type="InterPro" id="IPR003374">
    <property type="entry name" value="ApbE-like_sf"/>
</dbReference>
<keyword evidence="12" id="KW-1003">Cell membrane</keyword>
<feature type="binding site" evidence="11">
    <location>
        <position position="173"/>
    </location>
    <ligand>
        <name>Mg(2+)</name>
        <dbReference type="ChEBI" id="CHEBI:18420"/>
    </ligand>
</feature>
<dbReference type="Gene3D" id="3.10.520.10">
    <property type="entry name" value="ApbE-like domains"/>
    <property type="match status" value="1"/>
</dbReference>
<comment type="cofactor">
    <cofactor evidence="11">
        <name>Mg(2+)</name>
        <dbReference type="ChEBI" id="CHEBI:18420"/>
    </cofactor>
    <cofactor evidence="11">
        <name>Mn(2+)</name>
        <dbReference type="ChEBI" id="CHEBI:29035"/>
    </cofactor>
    <text evidence="11">Magnesium. Can also use manganese.</text>
</comment>
<dbReference type="PIRSF" id="PIRSF006268">
    <property type="entry name" value="ApbE"/>
    <property type="match status" value="1"/>
</dbReference>
<evidence type="ECO:0000256" key="4">
    <source>
        <dbReference type="ARBA" id="ARBA00022679"/>
    </source>
</evidence>
<dbReference type="AlphaFoldDB" id="A0A975AIS0"/>
<evidence type="ECO:0000256" key="1">
    <source>
        <dbReference type="ARBA" id="ARBA00011955"/>
    </source>
</evidence>
<evidence type="ECO:0000256" key="7">
    <source>
        <dbReference type="ARBA" id="ARBA00022842"/>
    </source>
</evidence>
<dbReference type="PROSITE" id="PS51257">
    <property type="entry name" value="PROKAR_LIPOPROTEIN"/>
    <property type="match status" value="1"/>
</dbReference>
<evidence type="ECO:0000256" key="5">
    <source>
        <dbReference type="ARBA" id="ARBA00022723"/>
    </source>
</evidence>
<comment type="function">
    <text evidence="12">Flavin transferase that catalyzes the transfer of the FMN moiety of FAD and its covalent binding to the hydroxyl group of a threonine residue in a target flavoprotein.</text>
</comment>